<organism evidence="2 3">
    <name type="scientific">Ladona fulva</name>
    <name type="common">Scarce chaser dragonfly</name>
    <name type="synonym">Libellula fulva</name>
    <dbReference type="NCBI Taxonomy" id="123851"/>
    <lineage>
        <taxon>Eukaryota</taxon>
        <taxon>Metazoa</taxon>
        <taxon>Ecdysozoa</taxon>
        <taxon>Arthropoda</taxon>
        <taxon>Hexapoda</taxon>
        <taxon>Insecta</taxon>
        <taxon>Pterygota</taxon>
        <taxon>Palaeoptera</taxon>
        <taxon>Odonata</taxon>
        <taxon>Epiprocta</taxon>
        <taxon>Anisoptera</taxon>
        <taxon>Libelluloidea</taxon>
        <taxon>Libellulidae</taxon>
        <taxon>Ladona</taxon>
    </lineage>
</organism>
<feature type="non-terminal residue" evidence="2">
    <location>
        <position position="1"/>
    </location>
</feature>
<comment type="caution">
    <text evidence="2">The sequence shown here is derived from an EMBL/GenBank/DDBJ whole genome shotgun (WGS) entry which is preliminary data.</text>
</comment>
<proteinExistence type="predicted"/>
<dbReference type="Proteomes" id="UP000792457">
    <property type="component" value="Unassembled WGS sequence"/>
</dbReference>
<evidence type="ECO:0000256" key="1">
    <source>
        <dbReference type="SAM" id="MobiDB-lite"/>
    </source>
</evidence>
<name>A0A8K0K7N5_LADFU</name>
<keyword evidence="3" id="KW-1185">Reference proteome</keyword>
<reference evidence="2" key="2">
    <citation type="submission" date="2017-10" db="EMBL/GenBank/DDBJ databases">
        <title>Ladona fulva Genome sequencing and assembly.</title>
        <authorList>
            <person name="Murali S."/>
            <person name="Richards S."/>
            <person name="Bandaranaike D."/>
            <person name="Bellair M."/>
            <person name="Blankenburg K."/>
            <person name="Chao H."/>
            <person name="Dinh H."/>
            <person name="Doddapaneni H."/>
            <person name="Dugan-Rocha S."/>
            <person name="Elkadiri S."/>
            <person name="Gnanaolivu R."/>
            <person name="Hernandez B."/>
            <person name="Skinner E."/>
            <person name="Javaid M."/>
            <person name="Lee S."/>
            <person name="Li M."/>
            <person name="Ming W."/>
            <person name="Munidasa M."/>
            <person name="Muniz J."/>
            <person name="Nguyen L."/>
            <person name="Hughes D."/>
            <person name="Osuji N."/>
            <person name="Pu L.-L."/>
            <person name="Puazo M."/>
            <person name="Qu C."/>
            <person name="Quiroz J."/>
            <person name="Raj R."/>
            <person name="Weissenberger G."/>
            <person name="Xin Y."/>
            <person name="Zou X."/>
            <person name="Han Y."/>
            <person name="Worley K."/>
            <person name="Muzny D."/>
            <person name="Gibbs R."/>
        </authorList>
    </citation>
    <scope>NUCLEOTIDE SEQUENCE</scope>
    <source>
        <strain evidence="2">Sampled in the wild</strain>
    </source>
</reference>
<evidence type="ECO:0000313" key="2">
    <source>
        <dbReference type="EMBL" id="KAG8229989.1"/>
    </source>
</evidence>
<accession>A0A8K0K7N5</accession>
<evidence type="ECO:0000313" key="3">
    <source>
        <dbReference type="Proteomes" id="UP000792457"/>
    </source>
</evidence>
<dbReference type="EMBL" id="KZ308457">
    <property type="protein sequence ID" value="KAG8229989.1"/>
    <property type="molecule type" value="Genomic_DNA"/>
</dbReference>
<feature type="region of interest" description="Disordered" evidence="1">
    <location>
        <begin position="1"/>
        <end position="25"/>
    </location>
</feature>
<dbReference type="OrthoDB" id="5912413at2759"/>
<sequence>MEIKSVNQTSRKKFINSSPPAEGPSEASSFAIFLLIRSELLGWPGPYGSSDGQRRFCHLLHWSSLLNFPEMRWDGGAEGISVALATRLSPVQRLFSRANGTQLPLSGHRLKPRLFRDVEAKLTKHKERQKGHFYWVSWGLQMDSNHSTNSIKPTKAQIFLFRIYGWVPEYYNDPADLPEKIPIGLKRHINGTANSNPKT</sequence>
<dbReference type="AlphaFoldDB" id="A0A8K0K7N5"/>
<gene>
    <name evidence="2" type="ORF">J437_LFUL012265</name>
</gene>
<protein>
    <submittedName>
        <fullName evidence="2">Uncharacterized protein</fullName>
    </submittedName>
</protein>
<reference evidence="2" key="1">
    <citation type="submission" date="2013-04" db="EMBL/GenBank/DDBJ databases">
        <authorList>
            <person name="Qu J."/>
            <person name="Murali S.C."/>
            <person name="Bandaranaike D."/>
            <person name="Bellair M."/>
            <person name="Blankenburg K."/>
            <person name="Chao H."/>
            <person name="Dinh H."/>
            <person name="Doddapaneni H."/>
            <person name="Downs B."/>
            <person name="Dugan-Rocha S."/>
            <person name="Elkadiri S."/>
            <person name="Gnanaolivu R.D."/>
            <person name="Hernandez B."/>
            <person name="Javaid M."/>
            <person name="Jayaseelan J.C."/>
            <person name="Lee S."/>
            <person name="Li M."/>
            <person name="Ming W."/>
            <person name="Munidasa M."/>
            <person name="Muniz J."/>
            <person name="Nguyen L."/>
            <person name="Ongeri F."/>
            <person name="Osuji N."/>
            <person name="Pu L.-L."/>
            <person name="Puazo M."/>
            <person name="Qu C."/>
            <person name="Quiroz J."/>
            <person name="Raj R."/>
            <person name="Weissenberger G."/>
            <person name="Xin Y."/>
            <person name="Zou X."/>
            <person name="Han Y."/>
            <person name="Richards S."/>
            <person name="Worley K."/>
            <person name="Muzny D."/>
            <person name="Gibbs R."/>
        </authorList>
    </citation>
    <scope>NUCLEOTIDE SEQUENCE</scope>
    <source>
        <strain evidence="2">Sampled in the wild</strain>
    </source>
</reference>